<keyword evidence="5" id="KW-0297">G-protein coupled receptor</keyword>
<comment type="similarity">
    <text evidence="5">Belongs to the G-protein coupled receptor 1 family.</text>
</comment>
<feature type="transmembrane region" description="Helical" evidence="6">
    <location>
        <begin position="87"/>
        <end position="107"/>
    </location>
</feature>
<evidence type="ECO:0000256" key="6">
    <source>
        <dbReference type="SAM" id="Phobius"/>
    </source>
</evidence>
<protein>
    <recommendedName>
        <fullName evidence="7">G-protein coupled receptors family 1 profile domain-containing protein</fullName>
    </recommendedName>
</protein>
<dbReference type="Proteomes" id="UP001208570">
    <property type="component" value="Unassembled WGS sequence"/>
</dbReference>
<dbReference type="Gene3D" id="1.20.1070.10">
    <property type="entry name" value="Rhodopsin 7-helix transmembrane proteins"/>
    <property type="match status" value="1"/>
</dbReference>
<name>A0AAD9J9Q4_9ANNE</name>
<dbReference type="PROSITE" id="PS00237">
    <property type="entry name" value="G_PROTEIN_RECEP_F1_1"/>
    <property type="match status" value="1"/>
</dbReference>
<dbReference type="InterPro" id="IPR000276">
    <property type="entry name" value="GPCR_Rhodpsn"/>
</dbReference>
<feature type="transmembrane region" description="Helical" evidence="6">
    <location>
        <begin position="423"/>
        <end position="442"/>
    </location>
</feature>
<accession>A0AAD9J9Q4</accession>
<dbReference type="PROSITE" id="PS50262">
    <property type="entry name" value="G_PROTEIN_RECEP_F1_2"/>
    <property type="match status" value="1"/>
</dbReference>
<comment type="subcellular location">
    <subcellularLocation>
        <location evidence="1">Membrane</location>
    </subcellularLocation>
</comment>
<keyword evidence="9" id="KW-1185">Reference proteome</keyword>
<dbReference type="GO" id="GO:0004930">
    <property type="term" value="F:G protein-coupled receptor activity"/>
    <property type="evidence" value="ECO:0007669"/>
    <property type="project" value="UniProtKB-KW"/>
</dbReference>
<organism evidence="8 9">
    <name type="scientific">Paralvinella palmiformis</name>
    <dbReference type="NCBI Taxonomy" id="53620"/>
    <lineage>
        <taxon>Eukaryota</taxon>
        <taxon>Metazoa</taxon>
        <taxon>Spiralia</taxon>
        <taxon>Lophotrochozoa</taxon>
        <taxon>Annelida</taxon>
        <taxon>Polychaeta</taxon>
        <taxon>Sedentaria</taxon>
        <taxon>Canalipalpata</taxon>
        <taxon>Terebellida</taxon>
        <taxon>Terebelliformia</taxon>
        <taxon>Alvinellidae</taxon>
        <taxon>Paralvinella</taxon>
    </lineage>
</organism>
<dbReference type="PRINTS" id="PR00237">
    <property type="entry name" value="GPCRRHODOPSN"/>
</dbReference>
<dbReference type="PANTHER" id="PTHR46641">
    <property type="entry name" value="FMRFAMIDE RECEPTOR-RELATED"/>
    <property type="match status" value="1"/>
</dbReference>
<feature type="domain" description="G-protein coupled receptors family 1 profile" evidence="7">
    <location>
        <begin position="99"/>
        <end position="439"/>
    </location>
</feature>
<feature type="transmembrane region" description="Helical" evidence="6">
    <location>
        <begin position="202"/>
        <end position="225"/>
    </location>
</feature>
<evidence type="ECO:0000256" key="5">
    <source>
        <dbReference type="RuleBase" id="RU000688"/>
    </source>
</evidence>
<feature type="transmembrane region" description="Helical" evidence="6">
    <location>
        <begin position="237"/>
        <end position="262"/>
    </location>
</feature>
<keyword evidence="5" id="KW-0675">Receptor</keyword>
<dbReference type="AlphaFoldDB" id="A0AAD9J9Q4"/>
<dbReference type="CDD" id="cd14978">
    <property type="entry name" value="7tmA_FMRFamide_R-like"/>
    <property type="match status" value="1"/>
</dbReference>
<keyword evidence="2 5" id="KW-0812">Transmembrane</keyword>
<dbReference type="EMBL" id="JAODUP010000505">
    <property type="protein sequence ID" value="KAK2148280.1"/>
    <property type="molecule type" value="Genomic_DNA"/>
</dbReference>
<proteinExistence type="inferred from homology"/>
<evidence type="ECO:0000256" key="1">
    <source>
        <dbReference type="ARBA" id="ARBA00004370"/>
    </source>
</evidence>
<sequence>MADSNFVRELICGTSDPDFINLTLETLGSFRFDQAEEQRRLDEANHTASSFGAQKSDYLCVNTSEWDRESLLGNDGFRRVMDDLNVYLTPIIILLGVAGNFVTFLVFTTTHLNRQSSSIYLASLAVVDMLFLWCLSMIWLSWVHVDVFHRHVWCQCIVYMTYVCTFLSVWYVVSFTIERYIIVYYPLKKDLLCTRRRAKTTVTLLAIVALVLYSFSTVTNGSISFKTVSMCTPLTRYYTLITIATACDFLLTLIIPSVIIIVMNVRIIIKIVAYSKQSVPFCGSDPQPPMEMIKSSRSSDGGQQMTPLADSQNVHDLPLAPRHRKESRTVVYVGHSHFTGSSRASSGERSLATRRSCGNMTQVRIRHGRTRAQHRTARMLIIVSSVFVILHLPNHLFRIHAFLWSSLDERYSTDLMALKWHELFQLLWHLNFSINFFLYSVCGRQFRRCLHLLCTRLLHKCCSLRDYLYAIWPCTASDNTVGRTRVTARLLNGERQPGTNKNEIYNCRGDHQNIPIPHTAAEIAAADHPAVAAVTNNVVIPFQHQHHHHLNNDPQ</sequence>
<evidence type="ECO:0000256" key="4">
    <source>
        <dbReference type="ARBA" id="ARBA00023136"/>
    </source>
</evidence>
<keyword evidence="5" id="KW-0807">Transducer</keyword>
<evidence type="ECO:0000313" key="9">
    <source>
        <dbReference type="Proteomes" id="UP001208570"/>
    </source>
</evidence>
<dbReference type="Pfam" id="PF00001">
    <property type="entry name" value="7tm_1"/>
    <property type="match status" value="1"/>
</dbReference>
<reference evidence="8" key="1">
    <citation type="journal article" date="2023" name="Mol. Biol. Evol.">
        <title>Third-Generation Sequencing Reveals the Adaptive Role of the Epigenome in Three Deep-Sea Polychaetes.</title>
        <authorList>
            <person name="Perez M."/>
            <person name="Aroh O."/>
            <person name="Sun Y."/>
            <person name="Lan Y."/>
            <person name="Juniper S.K."/>
            <person name="Young C.R."/>
            <person name="Angers B."/>
            <person name="Qian P.Y."/>
        </authorList>
    </citation>
    <scope>NUCLEOTIDE SEQUENCE</scope>
    <source>
        <strain evidence="8">P08H-3</strain>
    </source>
</reference>
<evidence type="ECO:0000313" key="8">
    <source>
        <dbReference type="EMBL" id="KAK2148280.1"/>
    </source>
</evidence>
<dbReference type="PANTHER" id="PTHR46641:SF25">
    <property type="entry name" value="CNMAMIDE RECEPTOR-RELATED"/>
    <property type="match status" value="1"/>
</dbReference>
<keyword evidence="4 6" id="KW-0472">Membrane</keyword>
<feature type="transmembrane region" description="Helical" evidence="6">
    <location>
        <begin position="119"/>
        <end position="139"/>
    </location>
</feature>
<dbReference type="InterPro" id="IPR017452">
    <property type="entry name" value="GPCR_Rhodpsn_7TM"/>
</dbReference>
<gene>
    <name evidence="8" type="ORF">LSH36_505g00034</name>
</gene>
<feature type="transmembrane region" description="Helical" evidence="6">
    <location>
        <begin position="159"/>
        <end position="181"/>
    </location>
</feature>
<dbReference type="GO" id="GO:0016020">
    <property type="term" value="C:membrane"/>
    <property type="evidence" value="ECO:0007669"/>
    <property type="project" value="UniProtKB-SubCell"/>
</dbReference>
<keyword evidence="3 6" id="KW-1133">Transmembrane helix</keyword>
<evidence type="ECO:0000256" key="2">
    <source>
        <dbReference type="ARBA" id="ARBA00022692"/>
    </source>
</evidence>
<dbReference type="InterPro" id="IPR052954">
    <property type="entry name" value="GPCR-Ligand_Int"/>
</dbReference>
<comment type="caution">
    <text evidence="8">The sequence shown here is derived from an EMBL/GenBank/DDBJ whole genome shotgun (WGS) entry which is preliminary data.</text>
</comment>
<feature type="transmembrane region" description="Helical" evidence="6">
    <location>
        <begin position="379"/>
        <end position="403"/>
    </location>
</feature>
<evidence type="ECO:0000256" key="3">
    <source>
        <dbReference type="ARBA" id="ARBA00022989"/>
    </source>
</evidence>
<dbReference type="SUPFAM" id="SSF81321">
    <property type="entry name" value="Family A G protein-coupled receptor-like"/>
    <property type="match status" value="1"/>
</dbReference>
<evidence type="ECO:0000259" key="7">
    <source>
        <dbReference type="PROSITE" id="PS50262"/>
    </source>
</evidence>